<evidence type="ECO:0000313" key="2">
    <source>
        <dbReference type="Proteomes" id="UP000187609"/>
    </source>
</evidence>
<dbReference type="InterPro" id="IPR036849">
    <property type="entry name" value="Enolase-like_C_sf"/>
</dbReference>
<proteinExistence type="predicted"/>
<dbReference type="STRING" id="49451.A0A1J6K9L1"/>
<gene>
    <name evidence="1" type="ORF">A4A49_41179</name>
</gene>
<organism evidence="1 2">
    <name type="scientific">Nicotiana attenuata</name>
    <name type="common">Coyote tobacco</name>
    <dbReference type="NCBI Taxonomy" id="49451"/>
    <lineage>
        <taxon>Eukaryota</taxon>
        <taxon>Viridiplantae</taxon>
        <taxon>Streptophyta</taxon>
        <taxon>Embryophyta</taxon>
        <taxon>Tracheophyta</taxon>
        <taxon>Spermatophyta</taxon>
        <taxon>Magnoliopsida</taxon>
        <taxon>eudicotyledons</taxon>
        <taxon>Gunneridae</taxon>
        <taxon>Pentapetalae</taxon>
        <taxon>asterids</taxon>
        <taxon>lamiids</taxon>
        <taxon>Solanales</taxon>
        <taxon>Solanaceae</taxon>
        <taxon>Nicotianoideae</taxon>
        <taxon>Nicotianeae</taxon>
        <taxon>Nicotiana</taxon>
    </lineage>
</organism>
<dbReference type="Gramene" id="OIT19531">
    <property type="protein sequence ID" value="OIT19531"/>
    <property type="gene ID" value="A4A49_41179"/>
</dbReference>
<protein>
    <submittedName>
        <fullName evidence="1">Uncharacterized protein</fullName>
    </submittedName>
</protein>
<comment type="caution">
    <text evidence="1">The sequence shown here is derived from an EMBL/GenBank/DDBJ whole genome shotgun (WGS) entry which is preliminary data.</text>
</comment>
<dbReference type="AlphaFoldDB" id="A0A1J6K9L1"/>
<dbReference type="Proteomes" id="UP000187609">
    <property type="component" value="Unassembled WGS sequence"/>
</dbReference>
<reference evidence="1" key="1">
    <citation type="submission" date="2016-11" db="EMBL/GenBank/DDBJ databases">
        <title>The genome of Nicotiana attenuata.</title>
        <authorList>
            <person name="Xu S."/>
            <person name="Brockmoeller T."/>
            <person name="Gaquerel E."/>
            <person name="Navarro A."/>
            <person name="Kuhl H."/>
            <person name="Gase K."/>
            <person name="Ling Z."/>
            <person name="Zhou W."/>
            <person name="Kreitzer C."/>
            <person name="Stanke M."/>
            <person name="Tang H."/>
            <person name="Lyons E."/>
            <person name="Pandey P."/>
            <person name="Pandey S.P."/>
            <person name="Timmermann B."/>
            <person name="Baldwin I.T."/>
        </authorList>
    </citation>
    <scope>NUCLEOTIDE SEQUENCE [LARGE SCALE GENOMIC DNA]</scope>
    <source>
        <strain evidence="1">UT</strain>
    </source>
</reference>
<keyword evidence="2" id="KW-1185">Reference proteome</keyword>
<evidence type="ECO:0000313" key="1">
    <source>
        <dbReference type="EMBL" id="OIT19531.1"/>
    </source>
</evidence>
<accession>A0A1J6K9L1</accession>
<dbReference type="Gene3D" id="3.20.20.120">
    <property type="entry name" value="Enolase-like C-terminal domain"/>
    <property type="match status" value="1"/>
</dbReference>
<dbReference type="EMBL" id="MJEQ01006948">
    <property type="protein sequence ID" value="OIT19531.1"/>
    <property type="molecule type" value="Genomic_DNA"/>
</dbReference>
<name>A0A1J6K9L1_NICAT</name>
<sequence>KCIKSEAYGDAVKYYTGAMPIFKAYGDSSFHDYKRASEEAIAVIIKGLQHIVNMPGDKKLMLKFPAFNVINIGSHAGNKLAMQNLAGSTPIPLDDRTLNYLHKSLQQFLLYLESYCTCNNHV</sequence>
<feature type="non-terminal residue" evidence="1">
    <location>
        <position position="1"/>
    </location>
</feature>